<reference evidence="3 4" key="1">
    <citation type="journal article" date="2021" name="Int. J. Syst. Evol. Microbiol.">
        <title>Steroidobacter gossypii sp. nov., isolated from soil of cotton cropping field.</title>
        <authorList>
            <person name="Huang R."/>
            <person name="Yang S."/>
            <person name="Zhen C."/>
            <person name="Liu W."/>
        </authorList>
    </citation>
    <scope>NUCLEOTIDE SEQUENCE [LARGE SCALE GENOMIC DNA]</scope>
    <source>
        <strain evidence="3 4">S1-65</strain>
    </source>
</reference>
<accession>A0ABS1WYC4</accession>
<keyword evidence="4" id="KW-1185">Reference proteome</keyword>
<evidence type="ECO:0000256" key="1">
    <source>
        <dbReference type="SAM" id="SignalP"/>
    </source>
</evidence>
<evidence type="ECO:0000313" key="4">
    <source>
        <dbReference type="Proteomes" id="UP000661077"/>
    </source>
</evidence>
<protein>
    <submittedName>
        <fullName evidence="3">DUF4136 domain-containing protein</fullName>
    </submittedName>
</protein>
<feature type="domain" description="DUF4136" evidence="2">
    <location>
        <begin position="32"/>
        <end position="190"/>
    </location>
</feature>
<sequence>MMHLISRASAGCVLIVLLCAGCATQRTADIRVDMAPDANLSSYSTFGFPEQTGTDRGGYSTIVTDYFKAAVKEQMEMRGYRYVDANPSLLVNFYANVRERTEVRSRPGGSVGFGYYGYRYGLYDAWPMYGRDIDTVTYPIGTANIDVVDAKKRQLIWEGVAEGRLTEQDMDNPRDAIASAVAQLFARFPGKAGSVDTTTR</sequence>
<dbReference type="Gene3D" id="3.30.160.670">
    <property type="match status" value="1"/>
</dbReference>
<keyword evidence="1" id="KW-0732">Signal</keyword>
<proteinExistence type="predicted"/>
<organism evidence="3 4">
    <name type="scientific">Steroidobacter gossypii</name>
    <dbReference type="NCBI Taxonomy" id="2805490"/>
    <lineage>
        <taxon>Bacteria</taxon>
        <taxon>Pseudomonadati</taxon>
        <taxon>Pseudomonadota</taxon>
        <taxon>Gammaproteobacteria</taxon>
        <taxon>Steroidobacterales</taxon>
        <taxon>Steroidobacteraceae</taxon>
        <taxon>Steroidobacter</taxon>
    </lineage>
</organism>
<dbReference type="Pfam" id="PF13590">
    <property type="entry name" value="DUF4136"/>
    <property type="match status" value="1"/>
</dbReference>
<dbReference type="InterPro" id="IPR025411">
    <property type="entry name" value="DUF4136"/>
</dbReference>
<gene>
    <name evidence="3" type="ORF">JM946_14440</name>
</gene>
<feature type="chain" id="PRO_5047486369" evidence="1">
    <location>
        <begin position="29"/>
        <end position="200"/>
    </location>
</feature>
<dbReference type="RefSeq" id="WP_203168002.1">
    <property type="nucleotide sequence ID" value="NZ_JAEVLS010000003.1"/>
</dbReference>
<comment type="caution">
    <text evidence="3">The sequence shown here is derived from an EMBL/GenBank/DDBJ whole genome shotgun (WGS) entry which is preliminary data.</text>
</comment>
<evidence type="ECO:0000259" key="2">
    <source>
        <dbReference type="Pfam" id="PF13590"/>
    </source>
</evidence>
<dbReference type="Proteomes" id="UP000661077">
    <property type="component" value="Unassembled WGS sequence"/>
</dbReference>
<evidence type="ECO:0000313" key="3">
    <source>
        <dbReference type="EMBL" id="MBM0105927.1"/>
    </source>
</evidence>
<feature type="signal peptide" evidence="1">
    <location>
        <begin position="1"/>
        <end position="28"/>
    </location>
</feature>
<dbReference type="EMBL" id="JAEVLS010000003">
    <property type="protein sequence ID" value="MBM0105927.1"/>
    <property type="molecule type" value="Genomic_DNA"/>
</dbReference>
<name>A0ABS1WYC4_9GAMM</name>